<feature type="compositionally biased region" description="Low complexity" evidence="1">
    <location>
        <begin position="775"/>
        <end position="792"/>
    </location>
</feature>
<feature type="compositionally biased region" description="Low complexity" evidence="1">
    <location>
        <begin position="222"/>
        <end position="238"/>
    </location>
</feature>
<organism evidence="2 3">
    <name type="scientific">Testicularia cyperi</name>
    <dbReference type="NCBI Taxonomy" id="1882483"/>
    <lineage>
        <taxon>Eukaryota</taxon>
        <taxon>Fungi</taxon>
        <taxon>Dikarya</taxon>
        <taxon>Basidiomycota</taxon>
        <taxon>Ustilaginomycotina</taxon>
        <taxon>Ustilaginomycetes</taxon>
        <taxon>Ustilaginales</taxon>
        <taxon>Anthracoideaceae</taxon>
        <taxon>Testicularia</taxon>
    </lineage>
</organism>
<accession>A0A317XVS2</accession>
<feature type="region of interest" description="Disordered" evidence="1">
    <location>
        <begin position="826"/>
        <end position="859"/>
    </location>
</feature>
<feature type="compositionally biased region" description="Polar residues" evidence="1">
    <location>
        <begin position="112"/>
        <end position="124"/>
    </location>
</feature>
<dbReference type="Proteomes" id="UP000246740">
    <property type="component" value="Unassembled WGS sequence"/>
</dbReference>
<gene>
    <name evidence="2" type="ORF">BCV70DRAFT_58839</name>
</gene>
<feature type="compositionally biased region" description="Low complexity" evidence="1">
    <location>
        <begin position="168"/>
        <end position="181"/>
    </location>
</feature>
<feature type="region of interest" description="Disordered" evidence="1">
    <location>
        <begin position="766"/>
        <end position="792"/>
    </location>
</feature>
<feature type="compositionally biased region" description="Low complexity" evidence="1">
    <location>
        <begin position="59"/>
        <end position="71"/>
    </location>
</feature>
<reference evidence="2 3" key="1">
    <citation type="journal article" date="2018" name="Mol. Biol. Evol.">
        <title>Broad Genomic Sampling Reveals a Smut Pathogenic Ancestry of the Fungal Clade Ustilaginomycotina.</title>
        <authorList>
            <person name="Kijpornyongpan T."/>
            <person name="Mondo S.J."/>
            <person name="Barry K."/>
            <person name="Sandor L."/>
            <person name="Lee J."/>
            <person name="Lipzen A."/>
            <person name="Pangilinan J."/>
            <person name="LaButti K."/>
            <person name="Hainaut M."/>
            <person name="Henrissat B."/>
            <person name="Grigoriev I.V."/>
            <person name="Spatafora J.W."/>
            <person name="Aime M.C."/>
        </authorList>
    </citation>
    <scope>NUCLEOTIDE SEQUENCE [LARGE SCALE GENOMIC DNA]</scope>
    <source>
        <strain evidence="2 3">MCA 3645</strain>
    </source>
</reference>
<feature type="region of interest" description="Disordered" evidence="1">
    <location>
        <begin position="222"/>
        <end position="242"/>
    </location>
</feature>
<feature type="compositionally biased region" description="Polar residues" evidence="1">
    <location>
        <begin position="664"/>
        <end position="680"/>
    </location>
</feature>
<evidence type="ECO:0000313" key="3">
    <source>
        <dbReference type="Proteomes" id="UP000246740"/>
    </source>
</evidence>
<feature type="region of interest" description="Disordered" evidence="1">
    <location>
        <begin position="1"/>
        <end position="26"/>
    </location>
</feature>
<dbReference type="OrthoDB" id="1394818at2759"/>
<dbReference type="Pfam" id="PF10428">
    <property type="entry name" value="SOG2"/>
    <property type="match status" value="1"/>
</dbReference>
<name>A0A317XVS2_9BASI</name>
<evidence type="ECO:0000256" key="1">
    <source>
        <dbReference type="SAM" id="MobiDB-lite"/>
    </source>
</evidence>
<feature type="region of interest" description="Disordered" evidence="1">
    <location>
        <begin position="524"/>
        <end position="544"/>
    </location>
</feature>
<dbReference type="AlphaFoldDB" id="A0A317XVS2"/>
<feature type="compositionally biased region" description="Low complexity" evidence="1">
    <location>
        <begin position="614"/>
        <end position="635"/>
    </location>
</feature>
<dbReference type="STRING" id="1882483.A0A317XVS2"/>
<keyword evidence="3" id="KW-1185">Reference proteome</keyword>
<feature type="region of interest" description="Disordered" evidence="1">
    <location>
        <begin position="549"/>
        <end position="568"/>
    </location>
</feature>
<dbReference type="InParanoid" id="A0A317XVS2"/>
<feature type="compositionally biased region" description="Low complexity" evidence="1">
    <location>
        <begin position="125"/>
        <end position="153"/>
    </location>
</feature>
<proteinExistence type="predicted"/>
<feature type="region of interest" description="Disordered" evidence="1">
    <location>
        <begin position="59"/>
        <end position="181"/>
    </location>
</feature>
<dbReference type="EMBL" id="KZ819189">
    <property type="protein sequence ID" value="PWZ02202.1"/>
    <property type="molecule type" value="Genomic_DNA"/>
</dbReference>
<feature type="region of interest" description="Disordered" evidence="1">
    <location>
        <begin position="482"/>
        <end position="511"/>
    </location>
</feature>
<feature type="region of interest" description="Disordered" evidence="1">
    <location>
        <begin position="877"/>
        <end position="912"/>
    </location>
</feature>
<protein>
    <submittedName>
        <fullName evidence="2">Uncharacterized protein</fullName>
    </submittedName>
</protein>
<dbReference type="InterPro" id="IPR019487">
    <property type="entry name" value="RAM_signalling_pathway_SOG2"/>
</dbReference>
<feature type="region of interest" description="Disordered" evidence="1">
    <location>
        <begin position="579"/>
        <end position="696"/>
    </location>
</feature>
<feature type="compositionally biased region" description="Low complexity" evidence="1">
    <location>
        <begin position="646"/>
        <end position="656"/>
    </location>
</feature>
<feature type="region of interest" description="Disordered" evidence="1">
    <location>
        <begin position="264"/>
        <end position="284"/>
    </location>
</feature>
<feature type="compositionally biased region" description="Polar residues" evidence="1">
    <location>
        <begin position="842"/>
        <end position="856"/>
    </location>
</feature>
<feature type="compositionally biased region" description="Low complexity" evidence="1">
    <location>
        <begin position="894"/>
        <end position="908"/>
    </location>
</feature>
<sequence>MSQHSGGLSFRRSLRSKKSLPDLRKNHDDILRERWAELTQQLSASSSNQISALPSLTSLSSIQSTQSLPQQAQLGQYDAASLDHQQQSTRHPPLPSSSAALAAGTSSEGASQRSTTNVATTSAISGAMPLPSSSASSSSLTSQPLARRPVPSARRPPRANMGGVPMQLSGSSPAGSGLASTPNAAGIGAGGGGGGGLRKLSLPTVGATQAAAEAAAAALAARSNNSNSNSSSVSSTSNTPPRYEVGHLAYNVHAGHAAHLAHLGHGRMPSDRGESNWPSRSASPTIVTVRNPADQERNSYFRRLSTLPASTISKAVPTPVLKFVDGTRGVLFALSQIHAAIGQFMTPVMDDRISGQFHRVLDISNGSITALINSLDRFDSLSRRGAPEPSVIRGVLTTCRESVLTFRKLVSVLQLQLRALQNNTDVRYARTLLLMLCGSLAEVSNSWNDMAPLVEAVQPYLTQQDAALGTLANGDTVSVGAIGTSAPMPSHPTARSGSIGMKSASGTSSTPTLHSIAEAVTPVRPGTRSYVARGPSRRRHAGSFSAQDLAQGAAMAPSAGNPPPFNLEDLQAASAYNTPARPTRVRTQGSGGASAGGTWSRSDSIPSDAEGNLANAPSTPASATAASRAAAYHTPGTSTPSRQKRSGSNASSAAAVGGDGATAPLSTPRSQAGTPASRSAANRHRVSLSLSNGPAMPGSAAAARLNMAVAESKVAVDEHLLSMLDRITRLSSQVWSMLFEHLQSLGINSESVATLADLPTDDEAAMAAKSGPTTGGHSRSSSIGNGNGSGASVSVKRLHDLREQAQNTDELTSQLRSTYLRAREEEEHMHGDGLLGHRRTDSGSSGANVIPHNTNGVDVGRVTGSPLALASTGLDRPVAMTTSSSGGPHPPHPSSSSSLSKFSGNGSDSKTDKISQTTVLRLFQESHLFVRAIVNTSTLMKNISESHEFPRDLRRALGEVAQACSNLTVYLLWLAPNPATSAS</sequence>
<feature type="compositionally biased region" description="Low complexity" evidence="1">
    <location>
        <begin position="96"/>
        <end position="111"/>
    </location>
</feature>
<evidence type="ECO:0000313" key="2">
    <source>
        <dbReference type="EMBL" id="PWZ02202.1"/>
    </source>
</evidence>